<proteinExistence type="predicted"/>
<accession>A0ABD2HMX5</accession>
<evidence type="ECO:0000256" key="1">
    <source>
        <dbReference type="SAM" id="MobiDB-lite"/>
    </source>
</evidence>
<protein>
    <recommendedName>
        <fullName evidence="4">MYCBP-associated protein</fullName>
    </recommendedName>
</protein>
<dbReference type="EMBL" id="JBIYXZ010002068">
    <property type="protein sequence ID" value="KAL3067240.1"/>
    <property type="molecule type" value="Genomic_DNA"/>
</dbReference>
<organism evidence="2 3">
    <name type="scientific">Pagothenia borchgrevinki</name>
    <name type="common">Bald rockcod</name>
    <name type="synonym">Trematomus borchgrevinki</name>
    <dbReference type="NCBI Taxonomy" id="8213"/>
    <lineage>
        <taxon>Eukaryota</taxon>
        <taxon>Metazoa</taxon>
        <taxon>Chordata</taxon>
        <taxon>Craniata</taxon>
        <taxon>Vertebrata</taxon>
        <taxon>Euteleostomi</taxon>
        <taxon>Actinopterygii</taxon>
        <taxon>Neopterygii</taxon>
        <taxon>Teleostei</taxon>
        <taxon>Neoteleostei</taxon>
        <taxon>Acanthomorphata</taxon>
        <taxon>Eupercaria</taxon>
        <taxon>Perciformes</taxon>
        <taxon>Notothenioidei</taxon>
        <taxon>Nototheniidae</taxon>
        <taxon>Pagothenia</taxon>
    </lineage>
</organism>
<dbReference type="AlphaFoldDB" id="A0ABD2HMX5"/>
<dbReference type="Pfam" id="PF14646">
    <property type="entry name" value="MYCBPAP"/>
    <property type="match status" value="1"/>
</dbReference>
<feature type="compositionally biased region" description="Basic and acidic residues" evidence="1">
    <location>
        <begin position="754"/>
        <end position="779"/>
    </location>
</feature>
<dbReference type="PANTHER" id="PTHR48421:SF1">
    <property type="entry name" value="MYCBP-ASSOCIATED PROTEIN"/>
    <property type="match status" value="1"/>
</dbReference>
<reference evidence="2 3" key="1">
    <citation type="journal article" date="2022" name="G3 (Bethesda)">
        <title>Evaluating Illumina-, Nanopore-, and PacBio-based genome assembly strategies with the bald notothen, Trematomus borchgrevinki.</title>
        <authorList>
            <person name="Rayamajhi N."/>
            <person name="Cheng C.C."/>
            <person name="Catchen J.M."/>
        </authorList>
    </citation>
    <scope>NUCLEOTIDE SEQUENCE [LARGE SCALE GENOMIC DNA]</scope>
    <source>
        <strain evidence="2">AGRC-2024</strain>
    </source>
</reference>
<evidence type="ECO:0008006" key="4">
    <source>
        <dbReference type="Google" id="ProtNLM"/>
    </source>
</evidence>
<dbReference type="Proteomes" id="UP001619887">
    <property type="component" value="Unassembled WGS sequence"/>
</dbReference>
<sequence length="846" mass="95275">MNHGKSVSKGLRRLSAAENKKLKPSEELHILGYEQPGICTLKDCDLQAMSFQPQDINKIHIPKPPKGRPKPAHMALVPKTQPAEGASDTVQGPVTHPVNLDPDSQPPDCTGSEGFNFDDQEMVLPHSILGTLEDFRSYLEAKGETELVKQIAKSRKYAPSEAPERHGSEAVEDGRGIPSGCRNIQSNALQHWQAHMTQRRRQQDLLSDMLDRPVESLLMNQANHYRETQEQREFLNRVMPLIHSGYGYRVGSEFWSLPERFGDEMSGIAATLTQTEQGRWTPVTHVAQPSSVRRESGMISAETRPASRTWDQSTYLQHQCQELGELLQDVDIKKPEIHGLEVIGSSTPVTSVRVCRGPLLEELEEETEHKNMRKEDLDPLAQYDDVWTDALLIPALRFDGQLASWTGNSPINQGQVGIGATIIFEALTGERASSHLELHNEGSSAIFYSWQQLPVPCCLANLRSHTMRHHFYFNSSSGVMRPGETQRVEFVFKSEEPGIRTEIWQLNTHPVLLRGASMQVSLRGVALHQDTTADQRLFIQTKLEKIVKEKLCRSIVYDVLRGVRTPERPSSPAELYVTEEQEFLRQNPKLQYLYQPVEDLNRLSQEVQPGSSWDLSVDTLRQVVLSLPKHESAQEQSLARINSLILQLAEPPQLKQQQLTTGTVGQQLWRELLDTMAGEAMWLREVMGLPERDTWIYEKEESPISDADMADTKDEKSEKSEKKGGAAAKEERSGVKSRVKEDSKVESKSATTEKSVEDSKKKGKRREDAVKSSKEKQGKESASLTDTTSQSVSQEFVEDPNVEPEAMGIYKRLLHTKVYALMEDLVDNLCDLTDDLKEGDEHTITT</sequence>
<feature type="compositionally biased region" description="Basic and acidic residues" evidence="1">
    <location>
        <begin position="710"/>
        <end position="747"/>
    </location>
</feature>
<gene>
    <name evidence="2" type="ORF">OYC64_017054</name>
</gene>
<dbReference type="Gene3D" id="2.60.40.10">
    <property type="entry name" value="Immunoglobulins"/>
    <property type="match status" value="1"/>
</dbReference>
<feature type="region of interest" description="Disordered" evidence="1">
    <location>
        <begin position="81"/>
        <end position="106"/>
    </location>
</feature>
<comment type="caution">
    <text evidence="2">The sequence shown here is derived from an EMBL/GenBank/DDBJ whole genome shotgun (WGS) entry which is preliminary data.</text>
</comment>
<name>A0ABD2HMX5_PAGBO</name>
<feature type="compositionally biased region" description="Basic and acidic residues" evidence="1">
    <location>
        <begin position="162"/>
        <end position="175"/>
    </location>
</feature>
<keyword evidence="3" id="KW-1185">Reference proteome</keyword>
<reference evidence="2 3" key="2">
    <citation type="journal article" date="2024" name="G3 (Bethesda)">
        <title>The genome of the cryopelagic Antarctic bald notothen, Trematomus borchgrevinki.</title>
        <authorList>
            <person name="Rayamajhi N."/>
            <person name="Rivera-Colon A.G."/>
            <person name="Minhas B.F."/>
            <person name="Cheng C.C."/>
            <person name="Catchen J.M."/>
        </authorList>
    </citation>
    <scope>NUCLEOTIDE SEQUENCE [LARGE SCALE GENOMIC DNA]</scope>
    <source>
        <strain evidence="2">AGRC-2024</strain>
    </source>
</reference>
<dbReference type="PANTHER" id="PTHR48421">
    <property type="entry name" value="MYCBP-ASSOCIATED PROTEIN"/>
    <property type="match status" value="1"/>
</dbReference>
<feature type="compositionally biased region" description="Polar residues" evidence="1">
    <location>
        <begin position="780"/>
        <end position="794"/>
    </location>
</feature>
<evidence type="ECO:0000313" key="2">
    <source>
        <dbReference type="EMBL" id="KAL3067240.1"/>
    </source>
</evidence>
<evidence type="ECO:0000313" key="3">
    <source>
        <dbReference type="Proteomes" id="UP001619887"/>
    </source>
</evidence>
<feature type="region of interest" description="Disordered" evidence="1">
    <location>
        <begin position="700"/>
        <end position="800"/>
    </location>
</feature>
<dbReference type="InterPro" id="IPR013783">
    <property type="entry name" value="Ig-like_fold"/>
</dbReference>
<dbReference type="InterPro" id="IPR032707">
    <property type="entry name" value="MYCBPAP"/>
</dbReference>
<feature type="region of interest" description="Disordered" evidence="1">
    <location>
        <begin position="154"/>
        <end position="177"/>
    </location>
</feature>